<gene>
    <name evidence="1" type="ORF">F4694_005852</name>
</gene>
<evidence type="ECO:0000313" key="2">
    <source>
        <dbReference type="Proteomes" id="UP000548423"/>
    </source>
</evidence>
<accession>A0A852TLD0</accession>
<evidence type="ECO:0008006" key="3">
    <source>
        <dbReference type="Google" id="ProtNLM"/>
    </source>
</evidence>
<organism evidence="1 2">
    <name type="scientific">Neobacillus niacini</name>
    <dbReference type="NCBI Taxonomy" id="86668"/>
    <lineage>
        <taxon>Bacteria</taxon>
        <taxon>Bacillati</taxon>
        <taxon>Bacillota</taxon>
        <taxon>Bacilli</taxon>
        <taxon>Bacillales</taxon>
        <taxon>Bacillaceae</taxon>
        <taxon>Neobacillus</taxon>
    </lineage>
</organism>
<proteinExistence type="predicted"/>
<dbReference type="EMBL" id="JACCBX010000017">
    <property type="protein sequence ID" value="NYE08995.1"/>
    <property type="molecule type" value="Genomic_DNA"/>
</dbReference>
<evidence type="ECO:0000313" key="1">
    <source>
        <dbReference type="EMBL" id="NYE08995.1"/>
    </source>
</evidence>
<comment type="caution">
    <text evidence="1">The sequence shown here is derived from an EMBL/GenBank/DDBJ whole genome shotgun (WGS) entry which is preliminary data.</text>
</comment>
<dbReference type="SUPFAM" id="SSF51366">
    <property type="entry name" value="Ribulose-phoshate binding barrel"/>
    <property type="match status" value="1"/>
</dbReference>
<dbReference type="Proteomes" id="UP000548423">
    <property type="component" value="Unassembled WGS sequence"/>
</dbReference>
<reference evidence="2" key="1">
    <citation type="submission" date="2020-07" db="EMBL/GenBank/DDBJ databases">
        <authorList>
            <person name="Partida-Martinez L."/>
            <person name="Huntemann M."/>
            <person name="Clum A."/>
            <person name="Wang J."/>
            <person name="Palaniappan K."/>
            <person name="Ritter S."/>
            <person name="Chen I.-M."/>
            <person name="Stamatis D."/>
            <person name="Reddy T."/>
            <person name="O'Malley R."/>
            <person name="Daum C."/>
            <person name="Shapiro N."/>
            <person name="Ivanova N."/>
            <person name="Kyrpides N."/>
            <person name="Woyke T."/>
        </authorList>
    </citation>
    <scope>NUCLEOTIDE SEQUENCE [LARGE SCALE GENOMIC DNA]</scope>
    <source>
        <strain evidence="2">AT2.8</strain>
    </source>
</reference>
<dbReference type="AlphaFoldDB" id="A0A852TLD0"/>
<name>A0A852TLD0_9BACI</name>
<reference evidence="2" key="2">
    <citation type="submission" date="2020-08" db="EMBL/GenBank/DDBJ databases">
        <title>The Agave Microbiome: Exploring the role of microbial communities in plant adaptations to desert environments.</title>
        <authorList>
            <person name="Partida-Martinez L.P."/>
        </authorList>
    </citation>
    <scope>NUCLEOTIDE SEQUENCE [LARGE SCALE GENOMIC DNA]</scope>
    <source>
        <strain evidence="2">AT2.8</strain>
    </source>
</reference>
<protein>
    <recommendedName>
        <fullName evidence="3">Thiamine phosphate synthase</fullName>
    </recommendedName>
</protein>
<sequence length="230" mass="25292">MTTSIVQMLKENKMTLIVSLPENRVELAKAAIHAGVDAIKLHVNVEHRASGNHFTSVESYFDVFRKIRDEFSGPLGIVPGGSFEDIKQREMEELIGLGFNFYSIYAHHHPSWMLSLKRIDKTFAISSDYNFSSIGNVGHLGVSALEASIIPGEEYGTPLTLKDVLAYQSLVQHVDVPVLVPSQRKLVPSDIPLLAKAGVKAVMLGAIVIGHTKNSIQSEITSFRKAIDLL</sequence>
<dbReference type="InterPro" id="IPR011060">
    <property type="entry name" value="RibuloseP-bd_barrel"/>
</dbReference>